<dbReference type="Gene3D" id="2.60.40.10">
    <property type="entry name" value="Immunoglobulins"/>
    <property type="match status" value="4"/>
</dbReference>
<keyword evidence="3 12" id="KW-0812">Transmembrane</keyword>
<dbReference type="FunFam" id="3.90.190.10:FF:000009">
    <property type="entry name" value="Receptor-type tyrosine-protein phosphatase beta"/>
    <property type="match status" value="1"/>
</dbReference>
<evidence type="ECO:0000256" key="8">
    <source>
        <dbReference type="ARBA" id="ARBA00023136"/>
    </source>
</evidence>
<feature type="domain" description="Tyrosine-protein phosphatase" evidence="13">
    <location>
        <begin position="697"/>
        <end position="955"/>
    </location>
</feature>
<sequence>MPSMLKITDQTTHSITINVTHGKGKVQFLEVVQHHAVYDCFNASQYRYSLAVIQNLAPGMVYSTLGVAAVSHGLHSSVLSIPDHPTNPNPPKGVNRKTQSSTSISLIIEHGTGGIGGFYIFVDGVFYFWFEAVNGTKTNVVVRNLLPGSTHEFRIMSESNDLNSTKSITKTYPTKPSIPVTSYVNSSTDILTILINKGIGGVSSYEIYVNDNDPITETLKSLSQLVFITDLKPGTVYSVYVLSLANDLKSNLSKIIVNATFPDVPVISCLNKTTKTMEILVEKGSGGVERYEILVNGKLHQTFSYETERQNVVIQTLIPGTNYRITANAIFQNLSGKTSTVTQQATFPDVPVISCLNKTTKTMEILVEKGSGGVERYEILVNDKLHKTISYETERQNVVIQKLIPGTHYRITANAVFQNLSSKTSTVTQEATYPCPPKILQVIERTNTTIILKIEPGDGLVDSFHVLVNGSFHSKVGFDSSKTSMTVSSLEAGTLYDFRVKATSNNLTSASSPVVINATYPSPPSSVRIKETKKDSVTIEIIKGEGRVKRFVVSVNGREINVPASLNKDVTIYTISGLDSATKYPIKVSAVSNGAYNTELASIQMSLTTKKDPIPVAIGCVFGGCAALVVVLIVVFSWRRQALCFKKIIRKEVEQGNMNAGFEEEVELEDNRRKRPIKVAEFHRHVEMMSGNSNMGFSQEFKELGILSPKHSTEVSQIQENRPKNRYTNILPFDHSRVKLIGIEDETGSDFINANYIPGKKSKREFIATQGPLPSTKEEMWRMIWEQNVSSVVMLTQLIERGRKKCEIYWPENTNEKMFLGDIIVEVETLSHLSDYTLRTIALRLGDVERRIKHYNYLSWPDMGTPKTSSNMINFVDTVRKEIQPNMNGPIIVHCSAGVGRTGTFIVMDILMQEIRSKCTHVDIFGTILNMRNYRLNMVQTEDQYVFIHKCVKDLIDVSDDEEEDIIEEENAYLNELPSTPKIKTISHTSTSITMQITNPSGKVSLYRLIVNSNTSVPYIPYQSFIQRYSINNLKPGAYYNISAVAVSNGVKSSPSTMINVFTDNFSIRVVTVQRTTNSVTVEIRSFDRYIKSYEIFVDDNLFKDVLHISQTQNETIQNLVQGTLYHVKVVVKADTENKDVVFNIATLPGQPISITVLQGTNYSDITVVPPRGSVDLYTLLSSSYCLLSDIIKSSYILETIPNKKDTLRLRTEPGVCCMLFVVAVSNNITSGPLNSTIKTPESGHTPESSSSGPIIAGAVVGSIVGTAIILETQQNLMEGVNNMKIFHQKQMPTFTRH</sequence>
<dbReference type="Gene3D" id="3.90.190.10">
    <property type="entry name" value="Protein tyrosine phosphatase superfamily"/>
    <property type="match status" value="1"/>
</dbReference>
<dbReference type="InterPro" id="IPR000387">
    <property type="entry name" value="Tyr_Pase_dom"/>
</dbReference>
<keyword evidence="8 12" id="KW-0472">Membrane</keyword>
<organism evidence="16 17">
    <name type="scientific">Mytilus galloprovincialis</name>
    <name type="common">Mediterranean mussel</name>
    <dbReference type="NCBI Taxonomy" id="29158"/>
    <lineage>
        <taxon>Eukaryota</taxon>
        <taxon>Metazoa</taxon>
        <taxon>Spiralia</taxon>
        <taxon>Lophotrochozoa</taxon>
        <taxon>Mollusca</taxon>
        <taxon>Bivalvia</taxon>
        <taxon>Autobranchia</taxon>
        <taxon>Pteriomorphia</taxon>
        <taxon>Mytilida</taxon>
        <taxon>Mytiloidea</taxon>
        <taxon>Mytilidae</taxon>
        <taxon>Mytilinae</taxon>
        <taxon>Mytilus</taxon>
    </lineage>
</organism>
<dbReference type="InterPro" id="IPR003595">
    <property type="entry name" value="Tyr_Pase_cat"/>
</dbReference>
<evidence type="ECO:0000256" key="2">
    <source>
        <dbReference type="ARBA" id="ARBA00013064"/>
    </source>
</evidence>
<gene>
    <name evidence="16" type="ORF">MGAL_10B003890</name>
</gene>
<evidence type="ECO:0000256" key="7">
    <source>
        <dbReference type="ARBA" id="ARBA00022989"/>
    </source>
</evidence>
<feature type="domain" description="Tyrosine specific protein phosphatases" evidence="14">
    <location>
        <begin position="870"/>
        <end position="946"/>
    </location>
</feature>
<dbReference type="PANTHER" id="PTHR46957:SF3">
    <property type="entry name" value="CYTOKINE RECEPTOR"/>
    <property type="match status" value="1"/>
</dbReference>
<reference evidence="16" key="1">
    <citation type="submission" date="2018-11" db="EMBL/GenBank/DDBJ databases">
        <authorList>
            <person name="Alioto T."/>
            <person name="Alioto T."/>
        </authorList>
    </citation>
    <scope>NUCLEOTIDE SEQUENCE</scope>
</reference>
<dbReference type="Pfam" id="PF00041">
    <property type="entry name" value="fn3"/>
    <property type="match status" value="3"/>
</dbReference>
<name>A0A8B6ENB9_MYTGA</name>
<dbReference type="GO" id="GO:0004725">
    <property type="term" value="F:protein tyrosine phosphatase activity"/>
    <property type="evidence" value="ECO:0007669"/>
    <property type="project" value="UniProtKB-EC"/>
</dbReference>
<evidence type="ECO:0000256" key="12">
    <source>
        <dbReference type="SAM" id="Phobius"/>
    </source>
</evidence>
<accession>A0A8B6ENB9</accession>
<dbReference type="GO" id="GO:0043235">
    <property type="term" value="C:receptor complex"/>
    <property type="evidence" value="ECO:0007669"/>
    <property type="project" value="TreeGrafter"/>
</dbReference>
<feature type="domain" description="Fibronectin type-III" evidence="15">
    <location>
        <begin position="436"/>
        <end position="525"/>
    </location>
</feature>
<dbReference type="GO" id="GO:0016020">
    <property type="term" value="C:membrane"/>
    <property type="evidence" value="ECO:0007669"/>
    <property type="project" value="UniProtKB-SubCell"/>
</dbReference>
<dbReference type="SMART" id="SM00194">
    <property type="entry name" value="PTPc"/>
    <property type="match status" value="1"/>
</dbReference>
<keyword evidence="9" id="KW-0325">Glycoprotein</keyword>
<dbReference type="InterPro" id="IPR036116">
    <property type="entry name" value="FN3_sf"/>
</dbReference>
<comment type="caution">
    <text evidence="16">The sequence shown here is derived from an EMBL/GenBank/DDBJ whole genome shotgun (WGS) entry which is preliminary data.</text>
</comment>
<dbReference type="InterPro" id="IPR013783">
    <property type="entry name" value="Ig-like_fold"/>
</dbReference>
<evidence type="ECO:0000256" key="5">
    <source>
        <dbReference type="ARBA" id="ARBA00022801"/>
    </source>
</evidence>
<evidence type="ECO:0000256" key="11">
    <source>
        <dbReference type="SAM" id="MobiDB-lite"/>
    </source>
</evidence>
<dbReference type="PANTHER" id="PTHR46957">
    <property type="entry name" value="CYTOKINE RECEPTOR"/>
    <property type="match status" value="1"/>
</dbReference>
<dbReference type="SUPFAM" id="SSF52799">
    <property type="entry name" value="(Phosphotyrosine protein) phosphatases II"/>
    <property type="match status" value="1"/>
</dbReference>
<dbReference type="PROSITE" id="PS50056">
    <property type="entry name" value="TYR_PHOSPHATASE_2"/>
    <property type="match status" value="1"/>
</dbReference>
<dbReference type="EMBL" id="UYJE01005450">
    <property type="protein sequence ID" value="VDI37497.1"/>
    <property type="molecule type" value="Genomic_DNA"/>
</dbReference>
<evidence type="ECO:0000256" key="4">
    <source>
        <dbReference type="ARBA" id="ARBA00022729"/>
    </source>
</evidence>
<proteinExistence type="predicted"/>
<keyword evidence="6" id="KW-0904">Protein phosphatase</keyword>
<dbReference type="InterPro" id="IPR016130">
    <property type="entry name" value="Tyr_Pase_AS"/>
</dbReference>
<dbReference type="Proteomes" id="UP000596742">
    <property type="component" value="Unassembled WGS sequence"/>
</dbReference>
<evidence type="ECO:0000256" key="1">
    <source>
        <dbReference type="ARBA" id="ARBA00004479"/>
    </source>
</evidence>
<comment type="catalytic activity">
    <reaction evidence="10">
        <text>O-phospho-L-tyrosyl-[protein] + H2O = L-tyrosyl-[protein] + phosphate</text>
        <dbReference type="Rhea" id="RHEA:10684"/>
        <dbReference type="Rhea" id="RHEA-COMP:10136"/>
        <dbReference type="Rhea" id="RHEA-COMP:20101"/>
        <dbReference type="ChEBI" id="CHEBI:15377"/>
        <dbReference type="ChEBI" id="CHEBI:43474"/>
        <dbReference type="ChEBI" id="CHEBI:46858"/>
        <dbReference type="ChEBI" id="CHEBI:61978"/>
        <dbReference type="EC" id="3.1.3.48"/>
    </reaction>
</comment>
<evidence type="ECO:0000256" key="10">
    <source>
        <dbReference type="ARBA" id="ARBA00051722"/>
    </source>
</evidence>
<dbReference type="InterPro" id="IPR000242">
    <property type="entry name" value="PTP_cat"/>
</dbReference>
<dbReference type="InterPro" id="IPR003961">
    <property type="entry name" value="FN3_dom"/>
</dbReference>
<protein>
    <recommendedName>
        <fullName evidence="2">protein-tyrosine-phosphatase</fullName>
        <ecNumber evidence="2">3.1.3.48</ecNumber>
    </recommendedName>
</protein>
<dbReference type="SMART" id="SM00404">
    <property type="entry name" value="PTPc_motif"/>
    <property type="match status" value="1"/>
</dbReference>
<keyword evidence="16" id="KW-0675">Receptor</keyword>
<dbReference type="CDD" id="cd00063">
    <property type="entry name" value="FN3"/>
    <property type="match status" value="4"/>
</dbReference>
<keyword evidence="5 16" id="KW-0378">Hydrolase</keyword>
<keyword evidence="17" id="KW-1185">Reference proteome</keyword>
<dbReference type="OrthoDB" id="10253954at2759"/>
<evidence type="ECO:0000259" key="13">
    <source>
        <dbReference type="PROSITE" id="PS50055"/>
    </source>
</evidence>
<dbReference type="PRINTS" id="PR00700">
    <property type="entry name" value="PRTYPHPHTASE"/>
</dbReference>
<dbReference type="InterPro" id="IPR029021">
    <property type="entry name" value="Prot-tyrosine_phosphatase-like"/>
</dbReference>
<evidence type="ECO:0000313" key="16">
    <source>
        <dbReference type="EMBL" id="VDI37497.1"/>
    </source>
</evidence>
<dbReference type="InterPro" id="IPR050713">
    <property type="entry name" value="RTP_Phos/Ushers"/>
</dbReference>
<dbReference type="EC" id="3.1.3.48" evidence="2"/>
<feature type="domain" description="Fibronectin type-III" evidence="15">
    <location>
        <begin position="977"/>
        <end position="1066"/>
    </location>
</feature>
<feature type="transmembrane region" description="Helical" evidence="12">
    <location>
        <begin position="614"/>
        <end position="638"/>
    </location>
</feature>
<keyword evidence="7 12" id="KW-1133">Transmembrane helix</keyword>
<evidence type="ECO:0000259" key="14">
    <source>
        <dbReference type="PROSITE" id="PS50056"/>
    </source>
</evidence>
<dbReference type="Pfam" id="PF00102">
    <property type="entry name" value="Y_phosphatase"/>
    <property type="match status" value="1"/>
</dbReference>
<dbReference type="PROSITE" id="PS00383">
    <property type="entry name" value="TYR_PHOSPHATASE_1"/>
    <property type="match status" value="1"/>
</dbReference>
<evidence type="ECO:0000256" key="6">
    <source>
        <dbReference type="ARBA" id="ARBA00022912"/>
    </source>
</evidence>
<dbReference type="SMART" id="SM00060">
    <property type="entry name" value="FN3"/>
    <property type="match status" value="8"/>
</dbReference>
<keyword evidence="4" id="KW-0732">Signal</keyword>
<evidence type="ECO:0000256" key="9">
    <source>
        <dbReference type="ARBA" id="ARBA00023180"/>
    </source>
</evidence>
<dbReference type="PROSITE" id="PS50055">
    <property type="entry name" value="TYR_PHOSPHATASE_PTP"/>
    <property type="match status" value="1"/>
</dbReference>
<dbReference type="PROSITE" id="PS50853">
    <property type="entry name" value="FN3"/>
    <property type="match status" value="3"/>
</dbReference>
<comment type="subcellular location">
    <subcellularLocation>
        <location evidence="1">Membrane</location>
        <topology evidence="1">Single-pass type I membrane protein</topology>
    </subcellularLocation>
</comment>
<dbReference type="SUPFAM" id="SSF49265">
    <property type="entry name" value="Fibronectin type III"/>
    <property type="match status" value="4"/>
</dbReference>
<evidence type="ECO:0000313" key="17">
    <source>
        <dbReference type="Proteomes" id="UP000596742"/>
    </source>
</evidence>
<feature type="region of interest" description="Disordered" evidence="11">
    <location>
        <begin position="79"/>
        <end position="98"/>
    </location>
</feature>
<feature type="region of interest" description="Disordered" evidence="11">
    <location>
        <begin position="1234"/>
        <end position="1253"/>
    </location>
</feature>
<evidence type="ECO:0000259" key="15">
    <source>
        <dbReference type="PROSITE" id="PS50853"/>
    </source>
</evidence>
<evidence type="ECO:0000256" key="3">
    <source>
        <dbReference type="ARBA" id="ARBA00022692"/>
    </source>
</evidence>
<feature type="domain" description="Fibronectin type-III" evidence="15">
    <location>
        <begin position="90"/>
        <end position="177"/>
    </location>
</feature>